<dbReference type="GO" id="GO:0008168">
    <property type="term" value="F:methyltransferase activity"/>
    <property type="evidence" value="ECO:0007669"/>
    <property type="project" value="TreeGrafter"/>
</dbReference>
<gene>
    <name evidence="2" type="ORF">MNBD_GAMMA15-946</name>
</gene>
<feature type="domain" description="Methyltransferase" evidence="1">
    <location>
        <begin position="47"/>
        <end position="141"/>
    </location>
</feature>
<dbReference type="EMBL" id="UOFN01000052">
    <property type="protein sequence ID" value="VAW75928.1"/>
    <property type="molecule type" value="Genomic_DNA"/>
</dbReference>
<evidence type="ECO:0000259" key="1">
    <source>
        <dbReference type="Pfam" id="PF13649"/>
    </source>
</evidence>
<reference evidence="2" key="1">
    <citation type="submission" date="2018-06" db="EMBL/GenBank/DDBJ databases">
        <authorList>
            <person name="Zhirakovskaya E."/>
        </authorList>
    </citation>
    <scope>NUCLEOTIDE SEQUENCE</scope>
</reference>
<dbReference type="InterPro" id="IPR029063">
    <property type="entry name" value="SAM-dependent_MTases_sf"/>
</dbReference>
<name>A0A3B0Y587_9ZZZZ</name>
<dbReference type="PANTHER" id="PTHR42912">
    <property type="entry name" value="METHYLTRANSFERASE"/>
    <property type="match status" value="1"/>
</dbReference>
<dbReference type="Gene3D" id="3.40.50.150">
    <property type="entry name" value="Vaccinia Virus protein VP39"/>
    <property type="match status" value="1"/>
</dbReference>
<dbReference type="PANTHER" id="PTHR42912:SF83">
    <property type="entry name" value="METHYLTRANSFERASE TYPE 11 DOMAIN-CONTAINING PROTEIN"/>
    <property type="match status" value="1"/>
</dbReference>
<dbReference type="AlphaFoldDB" id="A0A3B0Y587"/>
<dbReference type="InterPro" id="IPR050508">
    <property type="entry name" value="Methyltransf_Superfamily"/>
</dbReference>
<organism evidence="2">
    <name type="scientific">hydrothermal vent metagenome</name>
    <dbReference type="NCBI Taxonomy" id="652676"/>
    <lineage>
        <taxon>unclassified sequences</taxon>
        <taxon>metagenomes</taxon>
        <taxon>ecological metagenomes</taxon>
    </lineage>
</organism>
<sequence length="210" mass="24755">MKPNEINLLLQAKYNLTAYFYDILDYPWERLYQKWRPHLVGDMRGKILEAGVGTGRNLEFYHQDVDLLGIDLSRHMLHRAKKRIPKSDCRIKLVNEDATSMQSIHSNEFDWLFSSFMCCVMPDEIQQLAVSQFSRILKPGGRFRILEIVFSKNSRVRKRQELFAPFVEKIYGARFDRNTLGYIEQSPHMKITKTSFLKDDTYLLIEGVRV</sequence>
<dbReference type="CDD" id="cd02440">
    <property type="entry name" value="AdoMet_MTases"/>
    <property type="match status" value="1"/>
</dbReference>
<accession>A0A3B0Y587</accession>
<dbReference type="Pfam" id="PF13649">
    <property type="entry name" value="Methyltransf_25"/>
    <property type="match status" value="1"/>
</dbReference>
<protein>
    <recommendedName>
        <fullName evidence="1">Methyltransferase domain-containing protein</fullName>
    </recommendedName>
</protein>
<dbReference type="InterPro" id="IPR041698">
    <property type="entry name" value="Methyltransf_25"/>
</dbReference>
<dbReference type="SUPFAM" id="SSF53335">
    <property type="entry name" value="S-adenosyl-L-methionine-dependent methyltransferases"/>
    <property type="match status" value="1"/>
</dbReference>
<evidence type="ECO:0000313" key="2">
    <source>
        <dbReference type="EMBL" id="VAW75928.1"/>
    </source>
</evidence>
<proteinExistence type="predicted"/>